<gene>
    <name evidence="2" type="ORF">H7C18_01350</name>
</gene>
<dbReference type="AlphaFoldDB" id="A0A7X0SGJ8"/>
<accession>A0A7X0SGJ8</accession>
<keyword evidence="3" id="KW-1185">Reference proteome</keyword>
<proteinExistence type="predicted"/>
<sequence length="276" mass="30674">MRIAVTGGSGKLGTWVVEELLRQGYQVVSLDERRSDKIHCKQLKVDLSDLGQVVGGLSGADAVLHLAAIPAPLGYPDSYIFANNVLSTYNVLDAAAMLGIRNVVAGSSESVFGFAWAPKRFDPLYFPIDENHPVLPREIYGLSKEVGERTGEMFARRTGMQVTFLRYSTIVAPAEYERLNVREPERYKHTMWSYIDIRDAVQASLAALRSEAGGYHALNVTSDDTLSDRPTEELLDRFYPAVKDRRRTFAGREAVVGNALAKSVLGWQPAHSWQRV</sequence>
<protein>
    <submittedName>
        <fullName evidence="2">NAD(P)-dependent oxidoreductase</fullName>
    </submittedName>
</protein>
<dbReference type="CDD" id="cd08946">
    <property type="entry name" value="SDR_e"/>
    <property type="match status" value="1"/>
</dbReference>
<dbReference type="InterPro" id="IPR001509">
    <property type="entry name" value="Epimerase_deHydtase"/>
</dbReference>
<comment type="caution">
    <text evidence="2">The sequence shown here is derived from an EMBL/GenBank/DDBJ whole genome shotgun (WGS) entry which is preliminary data.</text>
</comment>
<dbReference type="PANTHER" id="PTHR43103">
    <property type="entry name" value="NUCLEOSIDE-DIPHOSPHATE-SUGAR EPIMERASE"/>
    <property type="match status" value="1"/>
</dbReference>
<organism evidence="2 3">
    <name type="scientific">Cohnella zeiphila</name>
    <dbReference type="NCBI Taxonomy" id="2761120"/>
    <lineage>
        <taxon>Bacteria</taxon>
        <taxon>Bacillati</taxon>
        <taxon>Bacillota</taxon>
        <taxon>Bacilli</taxon>
        <taxon>Bacillales</taxon>
        <taxon>Paenibacillaceae</taxon>
        <taxon>Cohnella</taxon>
    </lineage>
</organism>
<dbReference type="Proteomes" id="UP000564644">
    <property type="component" value="Unassembled WGS sequence"/>
</dbReference>
<dbReference type="Gene3D" id="3.40.50.720">
    <property type="entry name" value="NAD(P)-binding Rossmann-like Domain"/>
    <property type="match status" value="1"/>
</dbReference>
<dbReference type="EMBL" id="JACJVO010000002">
    <property type="protein sequence ID" value="MBB6729542.1"/>
    <property type="molecule type" value="Genomic_DNA"/>
</dbReference>
<dbReference type="Pfam" id="PF01370">
    <property type="entry name" value="Epimerase"/>
    <property type="match status" value="1"/>
</dbReference>
<name>A0A7X0SGJ8_9BACL</name>
<dbReference type="RefSeq" id="WP_185127221.1">
    <property type="nucleotide sequence ID" value="NZ_JACJVO010000002.1"/>
</dbReference>
<evidence type="ECO:0000313" key="3">
    <source>
        <dbReference type="Proteomes" id="UP000564644"/>
    </source>
</evidence>
<feature type="domain" description="NAD-dependent epimerase/dehydratase" evidence="1">
    <location>
        <begin position="3"/>
        <end position="219"/>
    </location>
</feature>
<dbReference type="PANTHER" id="PTHR43103:SF6">
    <property type="entry name" value="PUTATIVE-RELATED"/>
    <property type="match status" value="1"/>
</dbReference>
<dbReference type="InterPro" id="IPR036291">
    <property type="entry name" value="NAD(P)-bd_dom_sf"/>
</dbReference>
<evidence type="ECO:0000259" key="1">
    <source>
        <dbReference type="Pfam" id="PF01370"/>
    </source>
</evidence>
<dbReference type="SUPFAM" id="SSF51735">
    <property type="entry name" value="NAD(P)-binding Rossmann-fold domains"/>
    <property type="match status" value="1"/>
</dbReference>
<evidence type="ECO:0000313" key="2">
    <source>
        <dbReference type="EMBL" id="MBB6729542.1"/>
    </source>
</evidence>
<reference evidence="2 3" key="1">
    <citation type="submission" date="2020-08" db="EMBL/GenBank/DDBJ databases">
        <title>Cohnella phylogeny.</title>
        <authorList>
            <person name="Dunlap C."/>
        </authorList>
    </citation>
    <scope>NUCLEOTIDE SEQUENCE [LARGE SCALE GENOMIC DNA]</scope>
    <source>
        <strain evidence="2 3">CBP 2801</strain>
    </source>
</reference>